<proteinExistence type="predicted"/>
<evidence type="ECO:0000256" key="1">
    <source>
        <dbReference type="SAM" id="Phobius"/>
    </source>
</evidence>
<comment type="caution">
    <text evidence="2">The sequence shown here is derived from an EMBL/GenBank/DDBJ whole genome shotgun (WGS) entry which is preliminary data.</text>
</comment>
<reference evidence="2 3" key="1">
    <citation type="submission" date="2019-09" db="EMBL/GenBank/DDBJ databases">
        <title>Draft genome sequencing and comparative genomics of hatchery-associated Vibrios.</title>
        <authorList>
            <person name="Kehlet-Delgado H."/>
            <person name="Mueller R.S."/>
        </authorList>
    </citation>
    <scope>NUCLEOTIDE SEQUENCE [LARGE SCALE GENOMIC DNA]</scope>
    <source>
        <strain evidence="2 3">081416A</strain>
    </source>
</reference>
<protein>
    <submittedName>
        <fullName evidence="2">Uncharacterized protein</fullName>
    </submittedName>
</protein>
<dbReference type="EMBL" id="VTYF01000015">
    <property type="protein sequence ID" value="NOI11199.1"/>
    <property type="molecule type" value="Genomic_DNA"/>
</dbReference>
<sequence>MEIDISLLATIVIAVVSAYLIINVLVNPILNRLFTFETTASISKARQIEHVASSKAVLNGGKHHDA</sequence>
<keyword evidence="1" id="KW-0472">Membrane</keyword>
<accession>A0A7Y4B678</accession>
<dbReference type="RefSeq" id="WP_029792811.1">
    <property type="nucleotide sequence ID" value="NZ_JAFLNX010000017.1"/>
</dbReference>
<feature type="transmembrane region" description="Helical" evidence="1">
    <location>
        <begin position="6"/>
        <end position="26"/>
    </location>
</feature>
<dbReference type="AlphaFoldDB" id="A0A7Y4B678"/>
<name>A0A7Y4B678_VIBAL</name>
<organism evidence="2 3">
    <name type="scientific">Vibrio alginolyticus</name>
    <dbReference type="NCBI Taxonomy" id="663"/>
    <lineage>
        <taxon>Bacteria</taxon>
        <taxon>Pseudomonadati</taxon>
        <taxon>Pseudomonadota</taxon>
        <taxon>Gammaproteobacteria</taxon>
        <taxon>Vibrionales</taxon>
        <taxon>Vibrionaceae</taxon>
        <taxon>Vibrio</taxon>
    </lineage>
</organism>
<evidence type="ECO:0000313" key="2">
    <source>
        <dbReference type="EMBL" id="NOI11199.1"/>
    </source>
</evidence>
<evidence type="ECO:0000313" key="3">
    <source>
        <dbReference type="Proteomes" id="UP000532247"/>
    </source>
</evidence>
<gene>
    <name evidence="2" type="ORF">F0254_20400</name>
</gene>
<keyword evidence="1" id="KW-1133">Transmembrane helix</keyword>
<keyword evidence="1" id="KW-0812">Transmembrane</keyword>
<dbReference type="Proteomes" id="UP000532247">
    <property type="component" value="Unassembled WGS sequence"/>
</dbReference>